<evidence type="ECO:0000313" key="3">
    <source>
        <dbReference type="Proteomes" id="UP001458880"/>
    </source>
</evidence>
<evidence type="ECO:0000313" key="2">
    <source>
        <dbReference type="EMBL" id="KAK9719148.1"/>
    </source>
</evidence>
<comment type="caution">
    <text evidence="2">The sequence shown here is derived from an EMBL/GenBank/DDBJ whole genome shotgun (WGS) entry which is preliminary data.</text>
</comment>
<feature type="compositionally biased region" description="Basic residues" evidence="1">
    <location>
        <begin position="87"/>
        <end position="98"/>
    </location>
</feature>
<evidence type="ECO:0000256" key="1">
    <source>
        <dbReference type="SAM" id="MobiDB-lite"/>
    </source>
</evidence>
<reference evidence="2 3" key="1">
    <citation type="journal article" date="2024" name="BMC Genomics">
        <title>De novo assembly and annotation of Popillia japonica's genome with initial clues to its potential as an invasive pest.</title>
        <authorList>
            <person name="Cucini C."/>
            <person name="Boschi S."/>
            <person name="Funari R."/>
            <person name="Cardaioli E."/>
            <person name="Iannotti N."/>
            <person name="Marturano G."/>
            <person name="Paoli F."/>
            <person name="Bruttini M."/>
            <person name="Carapelli A."/>
            <person name="Frati F."/>
            <person name="Nardi F."/>
        </authorList>
    </citation>
    <scope>NUCLEOTIDE SEQUENCE [LARGE SCALE GENOMIC DNA]</scope>
    <source>
        <strain evidence="2">DMR45628</strain>
    </source>
</reference>
<dbReference type="EMBL" id="JASPKY010000222">
    <property type="protein sequence ID" value="KAK9719148.1"/>
    <property type="molecule type" value="Genomic_DNA"/>
</dbReference>
<dbReference type="Proteomes" id="UP001458880">
    <property type="component" value="Unassembled WGS sequence"/>
</dbReference>
<sequence length="111" mass="12096">MLDRINRLDASSDPMAVALFSCPSFDHLRGRLVALAGDVPPSHFWREAIANHTTTKGLEAASDDPASLEAVLDLPEALWVVGEGLRSRHPSAHRKPPHQGHSIESRRGAFV</sequence>
<feature type="region of interest" description="Disordered" evidence="1">
    <location>
        <begin position="87"/>
        <end position="111"/>
    </location>
</feature>
<gene>
    <name evidence="2" type="ORF">QE152_g22794</name>
</gene>
<organism evidence="2 3">
    <name type="scientific">Popillia japonica</name>
    <name type="common">Japanese beetle</name>
    <dbReference type="NCBI Taxonomy" id="7064"/>
    <lineage>
        <taxon>Eukaryota</taxon>
        <taxon>Metazoa</taxon>
        <taxon>Ecdysozoa</taxon>
        <taxon>Arthropoda</taxon>
        <taxon>Hexapoda</taxon>
        <taxon>Insecta</taxon>
        <taxon>Pterygota</taxon>
        <taxon>Neoptera</taxon>
        <taxon>Endopterygota</taxon>
        <taxon>Coleoptera</taxon>
        <taxon>Polyphaga</taxon>
        <taxon>Scarabaeiformia</taxon>
        <taxon>Scarabaeidae</taxon>
        <taxon>Rutelinae</taxon>
        <taxon>Popillia</taxon>
    </lineage>
</organism>
<protein>
    <submittedName>
        <fullName evidence="2">Uncharacterized protein</fullName>
    </submittedName>
</protein>
<name>A0AAW1KKM9_POPJA</name>
<proteinExistence type="predicted"/>
<keyword evidence="3" id="KW-1185">Reference proteome</keyword>
<feature type="compositionally biased region" description="Basic and acidic residues" evidence="1">
    <location>
        <begin position="101"/>
        <end position="111"/>
    </location>
</feature>
<dbReference type="AlphaFoldDB" id="A0AAW1KKM9"/>
<accession>A0AAW1KKM9</accession>